<dbReference type="KEGG" id="lul:LPB138_05840"/>
<dbReference type="InterPro" id="IPR029039">
    <property type="entry name" value="Flavoprotein-like_sf"/>
</dbReference>
<dbReference type="InterPro" id="IPR050712">
    <property type="entry name" value="NAD(P)H-dep_reductase"/>
</dbReference>
<dbReference type="GO" id="GO:0005829">
    <property type="term" value="C:cytosol"/>
    <property type="evidence" value="ECO:0007669"/>
    <property type="project" value="TreeGrafter"/>
</dbReference>
<dbReference type="PANTHER" id="PTHR30543:SF21">
    <property type="entry name" value="NAD(P)H-DEPENDENT FMN REDUCTASE LOT6"/>
    <property type="match status" value="1"/>
</dbReference>
<dbReference type="InterPro" id="IPR005025">
    <property type="entry name" value="FMN_Rdtase-like_dom"/>
</dbReference>
<organism evidence="2 3">
    <name type="scientific">Urechidicola croceus</name>
    <dbReference type="NCBI Taxonomy" id="1850246"/>
    <lineage>
        <taxon>Bacteria</taxon>
        <taxon>Pseudomonadati</taxon>
        <taxon>Bacteroidota</taxon>
        <taxon>Flavobacteriia</taxon>
        <taxon>Flavobacteriales</taxon>
        <taxon>Flavobacteriaceae</taxon>
        <taxon>Urechidicola</taxon>
    </lineage>
</organism>
<dbReference type="PANTHER" id="PTHR30543">
    <property type="entry name" value="CHROMATE REDUCTASE"/>
    <property type="match status" value="1"/>
</dbReference>
<proteinExistence type="predicted"/>
<sequence>MKTVLTIGGSNSKKSITKQLAEYIGSLVDEVQVINIDLNDYELPLYSVDIESEVGIPDEAHILNEIFDKADGFVVTLAEHNGSYSVAFKNVYDWLSRIENQVWRNKPMILTSSSPGERGGSTMLDIAKGRFPYMGATIVGSLAFPNFYDNFNDGKVINSDLNSEIKNMVEVFQKEI</sequence>
<protein>
    <submittedName>
        <fullName evidence="2">NADPH-dependent FMN reductase</fullName>
    </submittedName>
</protein>
<dbReference type="Gene3D" id="3.40.50.360">
    <property type="match status" value="1"/>
</dbReference>
<dbReference type="GO" id="GO:0016491">
    <property type="term" value="F:oxidoreductase activity"/>
    <property type="evidence" value="ECO:0007669"/>
    <property type="project" value="InterPro"/>
</dbReference>
<dbReference type="Pfam" id="PF03358">
    <property type="entry name" value="FMN_red"/>
    <property type="match status" value="1"/>
</dbReference>
<keyword evidence="3" id="KW-1185">Reference proteome</keyword>
<evidence type="ECO:0000313" key="3">
    <source>
        <dbReference type="Proteomes" id="UP000176050"/>
    </source>
</evidence>
<feature type="domain" description="NADPH-dependent FMN reductase-like" evidence="1">
    <location>
        <begin position="4"/>
        <end position="144"/>
    </location>
</feature>
<gene>
    <name evidence="2" type="ORF">LPB138_05840</name>
</gene>
<accession>A0A1D8P6N0</accession>
<dbReference type="STRING" id="1850246.LPB138_05840"/>
<dbReference type="SUPFAM" id="SSF52218">
    <property type="entry name" value="Flavoproteins"/>
    <property type="match status" value="1"/>
</dbReference>
<name>A0A1D8P6N0_9FLAO</name>
<dbReference type="EMBL" id="CP017478">
    <property type="protein sequence ID" value="AOW20226.1"/>
    <property type="molecule type" value="Genomic_DNA"/>
</dbReference>
<dbReference type="RefSeq" id="WP_070236364.1">
    <property type="nucleotide sequence ID" value="NZ_CP017478.1"/>
</dbReference>
<reference evidence="2 3" key="1">
    <citation type="submission" date="2016-10" db="EMBL/GenBank/DDBJ databases">
        <title>Lutibacter sp. LPB0138, isolated from marine gastropod.</title>
        <authorList>
            <person name="Kim E."/>
            <person name="Yi H."/>
        </authorList>
    </citation>
    <scope>NUCLEOTIDE SEQUENCE [LARGE SCALE GENOMIC DNA]</scope>
    <source>
        <strain evidence="2 3">LPB0138</strain>
    </source>
</reference>
<dbReference type="AlphaFoldDB" id="A0A1D8P6N0"/>
<evidence type="ECO:0000259" key="1">
    <source>
        <dbReference type="Pfam" id="PF03358"/>
    </source>
</evidence>
<dbReference type="Proteomes" id="UP000176050">
    <property type="component" value="Chromosome"/>
</dbReference>
<dbReference type="OrthoDB" id="5767802at2"/>
<evidence type="ECO:0000313" key="2">
    <source>
        <dbReference type="EMBL" id="AOW20226.1"/>
    </source>
</evidence>
<dbReference type="GO" id="GO:0010181">
    <property type="term" value="F:FMN binding"/>
    <property type="evidence" value="ECO:0007669"/>
    <property type="project" value="TreeGrafter"/>
</dbReference>